<sequence length="52" mass="5672">MYLLWNPGPSPRGPFKSSAKVWGACPGCIPVFLLSSACWDRLQYPIPSSSSD</sequence>
<organism evidence="1">
    <name type="scientific">Anguilla anguilla</name>
    <name type="common">European freshwater eel</name>
    <name type="synonym">Muraena anguilla</name>
    <dbReference type="NCBI Taxonomy" id="7936"/>
    <lineage>
        <taxon>Eukaryota</taxon>
        <taxon>Metazoa</taxon>
        <taxon>Chordata</taxon>
        <taxon>Craniata</taxon>
        <taxon>Vertebrata</taxon>
        <taxon>Euteleostomi</taxon>
        <taxon>Actinopterygii</taxon>
        <taxon>Neopterygii</taxon>
        <taxon>Teleostei</taxon>
        <taxon>Anguilliformes</taxon>
        <taxon>Anguillidae</taxon>
        <taxon>Anguilla</taxon>
    </lineage>
</organism>
<reference evidence="1" key="2">
    <citation type="journal article" date="2015" name="Fish Shellfish Immunol.">
        <title>Early steps in the European eel (Anguilla anguilla)-Vibrio vulnificus interaction in the gills: Role of the RtxA13 toxin.</title>
        <authorList>
            <person name="Callol A."/>
            <person name="Pajuelo D."/>
            <person name="Ebbesson L."/>
            <person name="Teles M."/>
            <person name="MacKenzie S."/>
            <person name="Amaro C."/>
        </authorList>
    </citation>
    <scope>NUCLEOTIDE SEQUENCE</scope>
</reference>
<proteinExistence type="predicted"/>
<dbReference type="AlphaFoldDB" id="A0A0E9P5N2"/>
<reference evidence="1" key="1">
    <citation type="submission" date="2014-11" db="EMBL/GenBank/DDBJ databases">
        <authorList>
            <person name="Amaro Gonzalez C."/>
        </authorList>
    </citation>
    <scope>NUCLEOTIDE SEQUENCE</scope>
</reference>
<name>A0A0E9P5N2_ANGAN</name>
<evidence type="ECO:0000313" key="1">
    <source>
        <dbReference type="EMBL" id="JAG99349.1"/>
    </source>
</evidence>
<dbReference type="EMBL" id="GBXM01109227">
    <property type="protein sequence ID" value="JAG99349.1"/>
    <property type="molecule type" value="Transcribed_RNA"/>
</dbReference>
<protein>
    <submittedName>
        <fullName evidence="1">Uncharacterized protein</fullName>
    </submittedName>
</protein>
<accession>A0A0E9P5N2</accession>